<evidence type="ECO:0000256" key="4">
    <source>
        <dbReference type="ARBA" id="ARBA00023136"/>
    </source>
</evidence>
<dbReference type="PANTHER" id="PTHR12570:SF65">
    <property type="entry name" value="MAGNESIUM TRANSPORTER NIPA9-RELATED"/>
    <property type="match status" value="1"/>
</dbReference>
<feature type="transmembrane region" description="Helical" evidence="5">
    <location>
        <begin position="163"/>
        <end position="183"/>
    </location>
</feature>
<dbReference type="InterPro" id="IPR008521">
    <property type="entry name" value="Mg_trans_NIPA"/>
</dbReference>
<dbReference type="OMA" id="PQYGETN"/>
<dbReference type="GeneID" id="17293188"/>
<organism evidence="6">
    <name type="scientific">Guillardia theta (strain CCMP2712)</name>
    <name type="common">Cryptophyte</name>
    <dbReference type="NCBI Taxonomy" id="905079"/>
    <lineage>
        <taxon>Eukaryota</taxon>
        <taxon>Cryptophyceae</taxon>
        <taxon>Pyrenomonadales</taxon>
        <taxon>Geminigeraceae</taxon>
        <taxon>Guillardia</taxon>
    </lineage>
</organism>
<dbReference type="GO" id="GO:0016020">
    <property type="term" value="C:membrane"/>
    <property type="evidence" value="ECO:0007669"/>
    <property type="project" value="UniProtKB-SubCell"/>
</dbReference>
<dbReference type="HOGENOM" id="CLU_999072_0_0_1"/>
<evidence type="ECO:0000313" key="7">
    <source>
        <dbReference type="EnsemblProtists" id="EKX36461"/>
    </source>
</evidence>
<reference evidence="6 8" key="1">
    <citation type="journal article" date="2012" name="Nature">
        <title>Algal genomes reveal evolutionary mosaicism and the fate of nucleomorphs.</title>
        <authorList>
            <consortium name="DOE Joint Genome Institute"/>
            <person name="Curtis B.A."/>
            <person name="Tanifuji G."/>
            <person name="Burki F."/>
            <person name="Gruber A."/>
            <person name="Irimia M."/>
            <person name="Maruyama S."/>
            <person name="Arias M.C."/>
            <person name="Ball S.G."/>
            <person name="Gile G.H."/>
            <person name="Hirakawa Y."/>
            <person name="Hopkins J.F."/>
            <person name="Kuo A."/>
            <person name="Rensing S.A."/>
            <person name="Schmutz J."/>
            <person name="Symeonidi A."/>
            <person name="Elias M."/>
            <person name="Eveleigh R.J."/>
            <person name="Herman E.K."/>
            <person name="Klute M.J."/>
            <person name="Nakayama T."/>
            <person name="Obornik M."/>
            <person name="Reyes-Prieto A."/>
            <person name="Armbrust E.V."/>
            <person name="Aves S.J."/>
            <person name="Beiko R.G."/>
            <person name="Coutinho P."/>
            <person name="Dacks J.B."/>
            <person name="Durnford D.G."/>
            <person name="Fast N.M."/>
            <person name="Green B.R."/>
            <person name="Grisdale C.J."/>
            <person name="Hempel F."/>
            <person name="Henrissat B."/>
            <person name="Hoppner M.P."/>
            <person name="Ishida K."/>
            <person name="Kim E."/>
            <person name="Koreny L."/>
            <person name="Kroth P.G."/>
            <person name="Liu Y."/>
            <person name="Malik S.B."/>
            <person name="Maier U.G."/>
            <person name="McRose D."/>
            <person name="Mock T."/>
            <person name="Neilson J.A."/>
            <person name="Onodera N.T."/>
            <person name="Poole A.M."/>
            <person name="Pritham E.J."/>
            <person name="Richards T.A."/>
            <person name="Rocap G."/>
            <person name="Roy S.W."/>
            <person name="Sarai C."/>
            <person name="Schaack S."/>
            <person name="Shirato S."/>
            <person name="Slamovits C.H."/>
            <person name="Spencer D.F."/>
            <person name="Suzuki S."/>
            <person name="Worden A.Z."/>
            <person name="Zauner S."/>
            <person name="Barry K."/>
            <person name="Bell C."/>
            <person name="Bharti A.K."/>
            <person name="Crow J.A."/>
            <person name="Grimwood J."/>
            <person name="Kramer R."/>
            <person name="Lindquist E."/>
            <person name="Lucas S."/>
            <person name="Salamov A."/>
            <person name="McFadden G.I."/>
            <person name="Lane C.E."/>
            <person name="Keeling P.J."/>
            <person name="Gray M.W."/>
            <person name="Grigoriev I.V."/>
            <person name="Archibald J.M."/>
        </authorList>
    </citation>
    <scope>NUCLEOTIDE SEQUENCE</scope>
    <source>
        <strain evidence="6 8">CCMP2712</strain>
    </source>
</reference>
<dbReference type="eggNOG" id="KOG2922">
    <property type="taxonomic scope" value="Eukaryota"/>
</dbReference>
<dbReference type="KEGG" id="gtt:GUITHDRAFT_165739"/>
<name>L1IJP9_GUITC</name>
<dbReference type="AlphaFoldDB" id="L1IJP9"/>
<protein>
    <recommendedName>
        <fullName evidence="9">Magnesium transporter</fullName>
    </recommendedName>
</protein>
<gene>
    <name evidence="6" type="ORF">GUITHDRAFT_165739</name>
</gene>
<dbReference type="Pfam" id="PF05653">
    <property type="entry name" value="Mg_trans_NIPA"/>
    <property type="match status" value="1"/>
</dbReference>
<dbReference type="EnsemblProtists" id="EKX36461">
    <property type="protein sequence ID" value="EKX36461"/>
    <property type="gene ID" value="GUITHDRAFT_165739"/>
</dbReference>
<comment type="subcellular location">
    <subcellularLocation>
        <location evidence="1">Membrane</location>
        <topology evidence="1">Multi-pass membrane protein</topology>
    </subcellularLocation>
</comment>
<dbReference type="RefSeq" id="XP_005823441.1">
    <property type="nucleotide sequence ID" value="XM_005823384.1"/>
</dbReference>
<dbReference type="EMBL" id="JH993073">
    <property type="protein sequence ID" value="EKX36461.1"/>
    <property type="molecule type" value="Genomic_DNA"/>
</dbReference>
<reference evidence="8" key="2">
    <citation type="submission" date="2012-11" db="EMBL/GenBank/DDBJ databases">
        <authorList>
            <person name="Kuo A."/>
            <person name="Curtis B.A."/>
            <person name="Tanifuji G."/>
            <person name="Burki F."/>
            <person name="Gruber A."/>
            <person name="Irimia M."/>
            <person name="Maruyama S."/>
            <person name="Arias M.C."/>
            <person name="Ball S.G."/>
            <person name="Gile G.H."/>
            <person name="Hirakawa Y."/>
            <person name="Hopkins J.F."/>
            <person name="Rensing S.A."/>
            <person name="Schmutz J."/>
            <person name="Symeonidi A."/>
            <person name="Elias M."/>
            <person name="Eveleigh R.J."/>
            <person name="Herman E.K."/>
            <person name="Klute M.J."/>
            <person name="Nakayama T."/>
            <person name="Obornik M."/>
            <person name="Reyes-Prieto A."/>
            <person name="Armbrust E.V."/>
            <person name="Aves S.J."/>
            <person name="Beiko R.G."/>
            <person name="Coutinho P."/>
            <person name="Dacks J.B."/>
            <person name="Durnford D.G."/>
            <person name="Fast N.M."/>
            <person name="Green B.R."/>
            <person name="Grisdale C."/>
            <person name="Hempe F."/>
            <person name="Henrissat B."/>
            <person name="Hoppner M.P."/>
            <person name="Ishida K.-I."/>
            <person name="Kim E."/>
            <person name="Koreny L."/>
            <person name="Kroth P.G."/>
            <person name="Liu Y."/>
            <person name="Malik S.-B."/>
            <person name="Maier U.G."/>
            <person name="McRose D."/>
            <person name="Mock T."/>
            <person name="Neilson J.A."/>
            <person name="Onodera N.T."/>
            <person name="Poole A.M."/>
            <person name="Pritham E.J."/>
            <person name="Richards T.A."/>
            <person name="Rocap G."/>
            <person name="Roy S.W."/>
            <person name="Sarai C."/>
            <person name="Schaack S."/>
            <person name="Shirato S."/>
            <person name="Slamovits C.H."/>
            <person name="Spencer D.F."/>
            <person name="Suzuki S."/>
            <person name="Worden A.Z."/>
            <person name="Zauner S."/>
            <person name="Barry K."/>
            <person name="Bell C."/>
            <person name="Bharti A.K."/>
            <person name="Crow J.A."/>
            <person name="Grimwood J."/>
            <person name="Kramer R."/>
            <person name="Lindquist E."/>
            <person name="Lucas S."/>
            <person name="Salamov A."/>
            <person name="McFadden G.I."/>
            <person name="Lane C.E."/>
            <person name="Keeling P.J."/>
            <person name="Gray M.W."/>
            <person name="Grigoriev I.V."/>
            <person name="Archibald J.M."/>
        </authorList>
    </citation>
    <scope>NUCLEOTIDE SEQUENCE</scope>
    <source>
        <strain evidence="8">CCMP2712</strain>
    </source>
</reference>
<dbReference type="GO" id="GO:0015095">
    <property type="term" value="F:magnesium ion transmembrane transporter activity"/>
    <property type="evidence" value="ECO:0007669"/>
    <property type="project" value="InterPro"/>
</dbReference>
<feature type="transmembrane region" description="Helical" evidence="5">
    <location>
        <begin position="195"/>
        <end position="213"/>
    </location>
</feature>
<feature type="transmembrane region" description="Helical" evidence="5">
    <location>
        <begin position="131"/>
        <end position="151"/>
    </location>
</feature>
<dbReference type="STRING" id="905079.L1IJP9"/>
<evidence type="ECO:0000256" key="2">
    <source>
        <dbReference type="ARBA" id="ARBA00022692"/>
    </source>
</evidence>
<accession>L1IJP9</accession>
<dbReference type="Proteomes" id="UP000011087">
    <property type="component" value="Unassembled WGS sequence"/>
</dbReference>
<feature type="transmembrane region" description="Helical" evidence="5">
    <location>
        <begin position="20"/>
        <end position="38"/>
    </location>
</feature>
<evidence type="ECO:0000256" key="1">
    <source>
        <dbReference type="ARBA" id="ARBA00004141"/>
    </source>
</evidence>
<evidence type="ECO:0000256" key="3">
    <source>
        <dbReference type="ARBA" id="ARBA00022989"/>
    </source>
</evidence>
<keyword evidence="3 5" id="KW-1133">Transmembrane helix</keyword>
<feature type="transmembrane region" description="Helical" evidence="5">
    <location>
        <begin position="87"/>
        <end position="111"/>
    </location>
</feature>
<proteinExistence type="predicted"/>
<feature type="transmembrane region" description="Helical" evidence="5">
    <location>
        <begin position="62"/>
        <end position="80"/>
    </location>
</feature>
<evidence type="ECO:0000313" key="8">
    <source>
        <dbReference type="Proteomes" id="UP000011087"/>
    </source>
</evidence>
<evidence type="ECO:0008006" key="9">
    <source>
        <dbReference type="Google" id="ProtNLM"/>
    </source>
</evidence>
<evidence type="ECO:0000256" key="5">
    <source>
        <dbReference type="SAM" id="Phobius"/>
    </source>
</evidence>
<dbReference type="PaxDb" id="55529-EKX36461"/>
<keyword evidence="4 5" id="KW-0472">Membrane</keyword>
<keyword evidence="2 5" id="KW-0812">Transmembrane</keyword>
<dbReference type="PANTHER" id="PTHR12570">
    <property type="match status" value="1"/>
</dbReference>
<keyword evidence="8" id="KW-1185">Reference proteome</keyword>
<dbReference type="OrthoDB" id="6428174at2759"/>
<reference evidence="7" key="3">
    <citation type="submission" date="2016-03" db="UniProtKB">
        <authorList>
            <consortium name="EnsemblProtists"/>
        </authorList>
    </citation>
    <scope>IDENTIFICATION</scope>
</reference>
<evidence type="ECO:0000313" key="6">
    <source>
        <dbReference type="EMBL" id="EKX36461.1"/>
    </source>
</evidence>
<sequence>MTMSSAIIATFILKEKFLKIHALGVSLIIAGVVLIVYSKGNEAVIEPTIEEALTEYFGSTQSIIYCISICSITVFLLFICETHGKAYVIFYTSLCSLIASWTVLGCKSFMAFFRRTVEKGDNQLTRMPEGLFAWFTLLVVVACAVISLHYLQQAMRYHDNNKVIPTYYATFTLACIIGAAVVYKEFEGLTVRQLSLFFLGLVLAGAGVFTISAKRAHEEGEDTVHEEKRHENGVSKTDSWDRWARNGDRLKLVEMDMLKAVHIENGDFTPTKSPHTNGS</sequence>